<comment type="caution">
    <text evidence="4">The sequence shown here is derived from an EMBL/GenBank/DDBJ whole genome shotgun (WGS) entry which is preliminary data.</text>
</comment>
<evidence type="ECO:0000256" key="1">
    <source>
        <dbReference type="SAM" id="Phobius"/>
    </source>
</evidence>
<evidence type="ECO:0000259" key="2">
    <source>
        <dbReference type="Pfam" id="PF18145"/>
    </source>
</evidence>
<gene>
    <name evidence="4" type="ORF">DOO78_22850</name>
</gene>
<dbReference type="EMBL" id="QLIX01000027">
    <property type="protein sequence ID" value="RAI56082.1"/>
    <property type="molecule type" value="Genomic_DNA"/>
</dbReference>
<dbReference type="Proteomes" id="UP000249065">
    <property type="component" value="Unassembled WGS sequence"/>
</dbReference>
<feature type="transmembrane region" description="Helical" evidence="1">
    <location>
        <begin position="30"/>
        <end position="51"/>
    </location>
</feature>
<evidence type="ECO:0000313" key="5">
    <source>
        <dbReference type="Proteomes" id="UP000249065"/>
    </source>
</evidence>
<feature type="transmembrane region" description="Helical" evidence="1">
    <location>
        <begin position="63"/>
        <end position="88"/>
    </location>
</feature>
<evidence type="ECO:0000313" key="4">
    <source>
        <dbReference type="EMBL" id="RAI56082.1"/>
    </source>
</evidence>
<dbReference type="RefSeq" id="WP_111472205.1">
    <property type="nucleotide sequence ID" value="NZ_QLIX01000027.1"/>
</dbReference>
<dbReference type="InterPro" id="IPR040836">
    <property type="entry name" value="SAVED"/>
</dbReference>
<protein>
    <recommendedName>
        <fullName evidence="6">SAVED domain-containing protein</fullName>
    </recommendedName>
</protein>
<feature type="domain" description="SMODS-associated and fused to various effectors" evidence="2">
    <location>
        <begin position="173"/>
        <end position="349"/>
    </location>
</feature>
<evidence type="ECO:0008006" key="6">
    <source>
        <dbReference type="Google" id="ProtNLM"/>
    </source>
</evidence>
<keyword evidence="1" id="KW-0812">Transmembrane</keyword>
<dbReference type="NCBIfam" id="NF033611">
    <property type="entry name" value="SAVED"/>
    <property type="match status" value="1"/>
</dbReference>
<name>A0A327M1P5_9PROT</name>
<keyword evidence="1" id="KW-0472">Membrane</keyword>
<dbReference type="InterPro" id="IPR041167">
    <property type="entry name" value="Saf_2TM"/>
</dbReference>
<accession>A0A327M1P5</accession>
<keyword evidence="1" id="KW-1133">Transmembrane helix</keyword>
<reference evidence="5" key="1">
    <citation type="submission" date="2018-06" db="EMBL/GenBank/DDBJ databases">
        <authorList>
            <person name="Khan S.A."/>
        </authorList>
    </citation>
    <scope>NUCLEOTIDE SEQUENCE [LARGE SCALE GENOMIC DNA]</scope>
    <source>
        <strain evidence="5">DB-1506</strain>
    </source>
</reference>
<dbReference type="AlphaFoldDB" id="A0A327M1P5"/>
<feature type="domain" description="SAVED-fused 2TM effector" evidence="3">
    <location>
        <begin position="10"/>
        <end position="149"/>
    </location>
</feature>
<dbReference type="Pfam" id="PF18145">
    <property type="entry name" value="SAVED"/>
    <property type="match status" value="1"/>
</dbReference>
<dbReference type="OrthoDB" id="8687383at2"/>
<evidence type="ECO:0000259" key="3">
    <source>
        <dbReference type="Pfam" id="PF18303"/>
    </source>
</evidence>
<proteinExistence type="predicted"/>
<keyword evidence="5" id="KW-1185">Reference proteome</keyword>
<dbReference type="Pfam" id="PF18303">
    <property type="entry name" value="Saf_2TM"/>
    <property type="match status" value="1"/>
</dbReference>
<sequence>MSSITEWNQLLRRAVAAFIEWRFRKRSASLALIGLGVSILVAALGGLAVRFRSGDTEFEFGGGASFALSAVGLAVGAALVGLGTWLLLQDRREEREARERKRVLVVEQRGLQRRFSTALREALPRALVGQIVEKVIDVTPYFRDGVLAEQAAAFMHVRDARAVLRQGLGDAQPADVTVVYGGVSPVPLTFLAGTFFDDESRVVVMDWDRTAEGWRTLDGVDDGDRLSEPDLSSVSDGTDEVSIAISVSYEVDVEAARRLDPSRPMLALRMGKVFVGNHWSEDKQCAMAETFVRTLSQLANRGVRTVHLFLAAPNSVVFRLGRCIDIRNMPTVQVYQHERSDPIVFPWSIMMPCHGAPEPAYCPTLPCEVTAAP</sequence>
<organism evidence="4 5">
    <name type="scientific">Roseicella frigidaeris</name>
    <dbReference type="NCBI Taxonomy" id="2230885"/>
    <lineage>
        <taxon>Bacteria</taxon>
        <taxon>Pseudomonadati</taxon>
        <taxon>Pseudomonadota</taxon>
        <taxon>Alphaproteobacteria</taxon>
        <taxon>Acetobacterales</taxon>
        <taxon>Roseomonadaceae</taxon>
        <taxon>Roseicella</taxon>
    </lineage>
</organism>